<comment type="caution">
    <text evidence="1">The sequence shown here is derived from an EMBL/GenBank/DDBJ whole genome shotgun (WGS) entry which is preliminary data.</text>
</comment>
<protein>
    <submittedName>
        <fullName evidence="1">Uncharacterized protein</fullName>
    </submittedName>
</protein>
<reference evidence="1" key="1">
    <citation type="journal article" date="2021" name="PeerJ">
        <title>Extensive microbial diversity within the chicken gut microbiome revealed by metagenomics and culture.</title>
        <authorList>
            <person name="Gilroy R."/>
            <person name="Ravi A."/>
            <person name="Getino M."/>
            <person name="Pursley I."/>
            <person name="Horton D.L."/>
            <person name="Alikhan N.F."/>
            <person name="Baker D."/>
            <person name="Gharbi K."/>
            <person name="Hall N."/>
            <person name="Watson M."/>
            <person name="Adriaenssens E.M."/>
            <person name="Foster-Nyarko E."/>
            <person name="Jarju S."/>
            <person name="Secka A."/>
            <person name="Antonio M."/>
            <person name="Oren A."/>
            <person name="Chaudhuri R.R."/>
            <person name="La Ragione R."/>
            <person name="Hildebrand F."/>
            <person name="Pallen M.J."/>
        </authorList>
    </citation>
    <scope>NUCLEOTIDE SEQUENCE</scope>
    <source>
        <strain evidence="1">CHK188-11489</strain>
    </source>
</reference>
<reference evidence="1" key="2">
    <citation type="submission" date="2021-04" db="EMBL/GenBank/DDBJ databases">
        <authorList>
            <person name="Gilroy R."/>
        </authorList>
    </citation>
    <scope>NUCLEOTIDE SEQUENCE</scope>
    <source>
        <strain evidence="1">CHK188-11489</strain>
    </source>
</reference>
<dbReference type="Proteomes" id="UP000824105">
    <property type="component" value="Unassembled WGS sequence"/>
</dbReference>
<dbReference type="EMBL" id="DXBF01000051">
    <property type="protein sequence ID" value="HIZ62215.1"/>
    <property type="molecule type" value="Genomic_DNA"/>
</dbReference>
<dbReference type="AlphaFoldDB" id="A0A9D2FKS8"/>
<gene>
    <name evidence="1" type="ORF">H9724_05545</name>
</gene>
<evidence type="ECO:0000313" key="1">
    <source>
        <dbReference type="EMBL" id="HIZ62215.1"/>
    </source>
</evidence>
<feature type="non-terminal residue" evidence="1">
    <location>
        <position position="1"/>
    </location>
</feature>
<proteinExistence type="predicted"/>
<evidence type="ECO:0000313" key="2">
    <source>
        <dbReference type="Proteomes" id="UP000824105"/>
    </source>
</evidence>
<name>A0A9D2FKS8_9FIRM</name>
<accession>A0A9D2FKS8</accession>
<sequence length="65" mass="7232">KDLLVLLLQLADRNSILPEGLLHYIIFLYSPAEPGVAFSLKLTTTRRACFREGSRHALLFTSTGS</sequence>
<organism evidence="1 2">
    <name type="scientific">Candidatus Gemmiger avistercoris</name>
    <dbReference type="NCBI Taxonomy" id="2838606"/>
    <lineage>
        <taxon>Bacteria</taxon>
        <taxon>Bacillati</taxon>
        <taxon>Bacillota</taxon>
        <taxon>Clostridia</taxon>
        <taxon>Eubacteriales</taxon>
        <taxon>Gemmiger</taxon>
    </lineage>
</organism>